<evidence type="ECO:0000256" key="7">
    <source>
        <dbReference type="ARBA" id="ARBA00023136"/>
    </source>
</evidence>
<comment type="caution">
    <text evidence="9">The sequence shown here is derived from an EMBL/GenBank/DDBJ whole genome shotgun (WGS) entry which is preliminary data.</text>
</comment>
<dbReference type="InterPro" id="IPR038770">
    <property type="entry name" value="Na+/solute_symporter_sf"/>
</dbReference>
<dbReference type="AlphaFoldDB" id="A0A4Q9DXI0"/>
<feature type="transmembrane region" description="Helical" evidence="8">
    <location>
        <begin position="166"/>
        <end position="186"/>
    </location>
</feature>
<feature type="transmembrane region" description="Helical" evidence="8">
    <location>
        <begin position="6"/>
        <end position="25"/>
    </location>
</feature>
<dbReference type="OrthoDB" id="527159at2"/>
<evidence type="ECO:0000256" key="5">
    <source>
        <dbReference type="ARBA" id="ARBA00022692"/>
    </source>
</evidence>
<dbReference type="PANTHER" id="PTHR36838">
    <property type="entry name" value="AUXIN EFFLUX CARRIER FAMILY PROTEIN"/>
    <property type="match status" value="1"/>
</dbReference>
<evidence type="ECO:0000256" key="1">
    <source>
        <dbReference type="ARBA" id="ARBA00004651"/>
    </source>
</evidence>
<evidence type="ECO:0000256" key="2">
    <source>
        <dbReference type="ARBA" id="ARBA00010145"/>
    </source>
</evidence>
<keyword evidence="5 8" id="KW-0812">Transmembrane</keyword>
<feature type="transmembrane region" description="Helical" evidence="8">
    <location>
        <begin position="60"/>
        <end position="82"/>
    </location>
</feature>
<dbReference type="Proteomes" id="UP000293142">
    <property type="component" value="Unassembled WGS sequence"/>
</dbReference>
<keyword evidence="7 8" id="KW-0472">Membrane</keyword>
<feature type="transmembrane region" description="Helical" evidence="8">
    <location>
        <begin position="37"/>
        <end position="54"/>
    </location>
</feature>
<comment type="similarity">
    <text evidence="2">Belongs to the auxin efflux carrier (TC 2.A.69) family.</text>
</comment>
<name>A0A4Q9DXI0_9BACL</name>
<sequence length="307" mass="32722">MNVFILIVVNVIVPVFTLIGAGIFLQRKFKLDMNTLSKLNAFFLMPAVSFLNIYDSKIGGMLLYILGFLLLQSSALIAFSTVASKLAKLDKSTSSTFKNSVVLINSGNFGLPVSQLVFPNNPLGASVQVVVMIYQNLLTNTYGLINAVAGGSSGLKEAVRELLKNPVFYAFLAGLLLNLLKVPMPAFLRNPIENTSNAFLAIALLTLGAQSAYLKIRAVSAPLLLSLAGRLIVSPVLAYAVITVMGLEGTVAQALFIASSFPTSRNSAIFALEYGNQPEYAAQAVLLSTLLSSATVAAVVYLSNILF</sequence>
<keyword evidence="10" id="KW-1185">Reference proteome</keyword>
<dbReference type="Gene3D" id="1.20.1530.20">
    <property type="match status" value="1"/>
</dbReference>
<dbReference type="InterPro" id="IPR004776">
    <property type="entry name" value="Mem_transp_PIN-like"/>
</dbReference>
<feature type="transmembrane region" description="Helical" evidence="8">
    <location>
        <begin position="198"/>
        <end position="216"/>
    </location>
</feature>
<feature type="transmembrane region" description="Helical" evidence="8">
    <location>
        <begin position="281"/>
        <end position="302"/>
    </location>
</feature>
<proteinExistence type="inferred from homology"/>
<gene>
    <name evidence="9" type="ORF">EYB31_10165</name>
</gene>
<keyword evidence="6 8" id="KW-1133">Transmembrane helix</keyword>
<protein>
    <submittedName>
        <fullName evidence="9">AEC family transporter</fullName>
    </submittedName>
</protein>
<dbReference type="RefSeq" id="WP_131013187.1">
    <property type="nucleotide sequence ID" value="NZ_SIRE01000006.1"/>
</dbReference>
<dbReference type="GO" id="GO:0055085">
    <property type="term" value="P:transmembrane transport"/>
    <property type="evidence" value="ECO:0007669"/>
    <property type="project" value="InterPro"/>
</dbReference>
<keyword evidence="4" id="KW-1003">Cell membrane</keyword>
<dbReference type="PANTHER" id="PTHR36838:SF1">
    <property type="entry name" value="SLR1864 PROTEIN"/>
    <property type="match status" value="1"/>
</dbReference>
<evidence type="ECO:0000256" key="6">
    <source>
        <dbReference type="ARBA" id="ARBA00022989"/>
    </source>
</evidence>
<comment type="subcellular location">
    <subcellularLocation>
        <location evidence="1">Cell membrane</location>
        <topology evidence="1">Multi-pass membrane protein</topology>
    </subcellularLocation>
</comment>
<organism evidence="9 10">
    <name type="scientific">Paenibacillus thalictri</name>
    <dbReference type="NCBI Taxonomy" id="2527873"/>
    <lineage>
        <taxon>Bacteria</taxon>
        <taxon>Bacillati</taxon>
        <taxon>Bacillota</taxon>
        <taxon>Bacilli</taxon>
        <taxon>Bacillales</taxon>
        <taxon>Paenibacillaceae</taxon>
        <taxon>Paenibacillus</taxon>
    </lineage>
</organism>
<reference evidence="9 10" key="1">
    <citation type="submission" date="2019-02" db="EMBL/GenBank/DDBJ databases">
        <title>Paenibacillus sp. nov., isolated from surface-sterilized tissue of Thalictrum simplex L.</title>
        <authorList>
            <person name="Tuo L."/>
        </authorList>
    </citation>
    <scope>NUCLEOTIDE SEQUENCE [LARGE SCALE GENOMIC DNA]</scope>
    <source>
        <strain evidence="9 10">N2SHLJ1</strain>
    </source>
</reference>
<evidence type="ECO:0000313" key="9">
    <source>
        <dbReference type="EMBL" id="TBL79941.1"/>
    </source>
</evidence>
<evidence type="ECO:0000256" key="3">
    <source>
        <dbReference type="ARBA" id="ARBA00022448"/>
    </source>
</evidence>
<dbReference type="Pfam" id="PF03547">
    <property type="entry name" value="Mem_trans"/>
    <property type="match status" value="1"/>
</dbReference>
<keyword evidence="3" id="KW-0813">Transport</keyword>
<evidence type="ECO:0000256" key="8">
    <source>
        <dbReference type="SAM" id="Phobius"/>
    </source>
</evidence>
<accession>A0A4Q9DXI0</accession>
<dbReference type="GO" id="GO:0005886">
    <property type="term" value="C:plasma membrane"/>
    <property type="evidence" value="ECO:0007669"/>
    <property type="project" value="UniProtKB-SubCell"/>
</dbReference>
<evidence type="ECO:0000256" key="4">
    <source>
        <dbReference type="ARBA" id="ARBA00022475"/>
    </source>
</evidence>
<dbReference type="EMBL" id="SIRE01000006">
    <property type="protein sequence ID" value="TBL79941.1"/>
    <property type="molecule type" value="Genomic_DNA"/>
</dbReference>
<evidence type="ECO:0000313" key="10">
    <source>
        <dbReference type="Proteomes" id="UP000293142"/>
    </source>
</evidence>